<keyword evidence="4" id="KW-0808">Transferase</keyword>
<dbReference type="SMART" id="SM00138">
    <property type="entry name" value="MeTrc"/>
    <property type="match status" value="1"/>
</dbReference>
<comment type="catalytic activity">
    <reaction evidence="1">
        <text>L-glutamyl-[protein] + S-adenosyl-L-methionine = [protein]-L-glutamate 5-O-methyl ester + S-adenosyl-L-homocysteine</text>
        <dbReference type="Rhea" id="RHEA:24452"/>
        <dbReference type="Rhea" id="RHEA-COMP:10208"/>
        <dbReference type="Rhea" id="RHEA-COMP:10311"/>
        <dbReference type="ChEBI" id="CHEBI:29973"/>
        <dbReference type="ChEBI" id="CHEBI:57856"/>
        <dbReference type="ChEBI" id="CHEBI:59789"/>
        <dbReference type="ChEBI" id="CHEBI:82795"/>
        <dbReference type="EC" id="2.1.1.80"/>
    </reaction>
</comment>
<protein>
    <recommendedName>
        <fullName evidence="2">protein-glutamate O-methyltransferase</fullName>
        <ecNumber evidence="2">2.1.1.80</ecNumber>
    </recommendedName>
</protein>
<keyword evidence="3" id="KW-0489">Methyltransferase</keyword>
<dbReference type="GO" id="GO:0032259">
    <property type="term" value="P:methylation"/>
    <property type="evidence" value="ECO:0007669"/>
    <property type="project" value="UniProtKB-KW"/>
</dbReference>
<dbReference type="InterPro" id="IPR036804">
    <property type="entry name" value="CheR_N_sf"/>
</dbReference>
<dbReference type="EC" id="2.1.1.80" evidence="2"/>
<dbReference type="RefSeq" id="WP_366922968.1">
    <property type="nucleotide sequence ID" value="NZ_CP121694.1"/>
</dbReference>
<dbReference type="EMBL" id="CP121694">
    <property type="protein sequence ID" value="WRO23590.1"/>
    <property type="molecule type" value="Genomic_DNA"/>
</dbReference>
<dbReference type="Gene3D" id="3.40.50.150">
    <property type="entry name" value="Vaccinia Virus protein VP39"/>
    <property type="match status" value="1"/>
</dbReference>
<dbReference type="SUPFAM" id="SSF53335">
    <property type="entry name" value="S-adenosyl-L-methionine-dependent methyltransferases"/>
    <property type="match status" value="1"/>
</dbReference>
<dbReference type="PANTHER" id="PTHR24422:SF19">
    <property type="entry name" value="CHEMOTAXIS PROTEIN METHYLTRANSFERASE"/>
    <property type="match status" value="1"/>
</dbReference>
<organism evidence="7 8">
    <name type="scientific">Metallumcola ferriviriculae</name>
    <dbReference type="NCBI Taxonomy" id="3039180"/>
    <lineage>
        <taxon>Bacteria</taxon>
        <taxon>Bacillati</taxon>
        <taxon>Bacillota</taxon>
        <taxon>Clostridia</taxon>
        <taxon>Neomoorellales</taxon>
        <taxon>Desulfitibacteraceae</taxon>
        <taxon>Metallumcola</taxon>
    </lineage>
</organism>
<gene>
    <name evidence="7" type="ORF">MFMK1_003453</name>
</gene>
<dbReference type="Proteomes" id="UP001329915">
    <property type="component" value="Chromosome"/>
</dbReference>
<dbReference type="GO" id="GO:0008983">
    <property type="term" value="F:protein-glutamate O-methyltransferase activity"/>
    <property type="evidence" value="ECO:0007669"/>
    <property type="project" value="UniProtKB-EC"/>
</dbReference>
<evidence type="ECO:0000313" key="8">
    <source>
        <dbReference type="Proteomes" id="UP001329915"/>
    </source>
</evidence>
<dbReference type="PROSITE" id="PS50123">
    <property type="entry name" value="CHER"/>
    <property type="match status" value="1"/>
</dbReference>
<evidence type="ECO:0000259" key="6">
    <source>
        <dbReference type="PROSITE" id="PS50123"/>
    </source>
</evidence>
<dbReference type="InterPro" id="IPR050903">
    <property type="entry name" value="Bact_Chemotaxis_MeTrfase"/>
</dbReference>
<evidence type="ECO:0000256" key="2">
    <source>
        <dbReference type="ARBA" id="ARBA00012534"/>
    </source>
</evidence>
<evidence type="ECO:0000256" key="5">
    <source>
        <dbReference type="ARBA" id="ARBA00022691"/>
    </source>
</evidence>
<reference evidence="7 8" key="1">
    <citation type="submission" date="2023-04" db="EMBL/GenBank/DDBJ databases">
        <authorList>
            <person name="Hsu D."/>
        </authorList>
    </citation>
    <scope>NUCLEOTIDE SEQUENCE [LARGE SCALE GENOMIC DNA]</scope>
    <source>
        <strain evidence="7 8">MK1</strain>
    </source>
</reference>
<dbReference type="Pfam" id="PF01739">
    <property type="entry name" value="CheR"/>
    <property type="match status" value="1"/>
</dbReference>
<keyword evidence="8" id="KW-1185">Reference proteome</keyword>
<accession>A0AAU0URY1</accession>
<dbReference type="PRINTS" id="PR00996">
    <property type="entry name" value="CHERMTFRASE"/>
</dbReference>
<dbReference type="InterPro" id="IPR022642">
    <property type="entry name" value="CheR_C"/>
</dbReference>
<dbReference type="KEGG" id="dbc:MFMK1_003453"/>
<feature type="domain" description="CheR-type methyltransferase" evidence="6">
    <location>
        <begin position="1"/>
        <end position="254"/>
    </location>
</feature>
<dbReference type="AlphaFoldDB" id="A0AAU0URY1"/>
<dbReference type="InterPro" id="IPR029063">
    <property type="entry name" value="SAM-dependent_MTases_sf"/>
</dbReference>
<dbReference type="Gene3D" id="1.10.155.10">
    <property type="entry name" value="Chemotaxis receptor methyltransferase CheR, N-terminal domain"/>
    <property type="match status" value="1"/>
</dbReference>
<dbReference type="Pfam" id="PF03705">
    <property type="entry name" value="CheR_N"/>
    <property type="match status" value="1"/>
</dbReference>
<dbReference type="InterPro" id="IPR000780">
    <property type="entry name" value="CheR_MeTrfase"/>
</dbReference>
<name>A0AAU0URY1_9FIRM</name>
<dbReference type="PANTHER" id="PTHR24422">
    <property type="entry name" value="CHEMOTAXIS PROTEIN METHYLTRANSFERASE"/>
    <property type="match status" value="1"/>
</dbReference>
<dbReference type="SUPFAM" id="SSF47757">
    <property type="entry name" value="Chemotaxis receptor methyltransferase CheR, N-terminal domain"/>
    <property type="match status" value="1"/>
</dbReference>
<keyword evidence="5" id="KW-0949">S-adenosyl-L-methionine</keyword>
<sequence length="254" mass="29577">MDFSQFKGTIDQHFNVNLNGYKEKQLKRRIESLMRQKGFSDYATYFEALKRNKGLWAEFMDKLTINVSEFFRNPDIFAHAEREILPALYRQFKTLKVWSAACSNGAEPYSLAMILHEFGGRHTIDATDMDEKVLLTAKGGKYAANLVKNVSENRLRQYFTESAGIYHLSSTIKDHVTFRRHDLLKDRYGKGYHLIVCRNVTIYFTKEAQWELYQKFVDALVEGGILFIGATESILNYRELGLVKSSSWFYRKEA</sequence>
<dbReference type="InterPro" id="IPR022641">
    <property type="entry name" value="CheR_N"/>
</dbReference>
<evidence type="ECO:0000256" key="1">
    <source>
        <dbReference type="ARBA" id="ARBA00001541"/>
    </source>
</evidence>
<evidence type="ECO:0000313" key="7">
    <source>
        <dbReference type="EMBL" id="WRO23590.1"/>
    </source>
</evidence>
<evidence type="ECO:0000256" key="3">
    <source>
        <dbReference type="ARBA" id="ARBA00022603"/>
    </source>
</evidence>
<proteinExistence type="predicted"/>
<evidence type="ECO:0000256" key="4">
    <source>
        <dbReference type="ARBA" id="ARBA00022679"/>
    </source>
</evidence>